<evidence type="ECO:0000256" key="16">
    <source>
        <dbReference type="ARBA" id="ARBA00036221"/>
    </source>
</evidence>
<comment type="catalytic activity">
    <reaction evidence="22">
        <text>urate(out) = urate(in)</text>
        <dbReference type="Rhea" id="RHEA:60368"/>
        <dbReference type="ChEBI" id="CHEBI:17775"/>
    </reaction>
</comment>
<comment type="subcellular location">
    <subcellularLocation>
        <location evidence="1">Apical cell membrane</location>
        <topology evidence="1">Multi-pass membrane protein</topology>
    </subcellularLocation>
    <subcellularLocation>
        <location evidence="2">Basolateral cell membrane</location>
        <topology evidence="2">Multi-pass membrane protein</topology>
    </subcellularLocation>
</comment>
<dbReference type="Gene3D" id="1.20.1250.20">
    <property type="entry name" value="MFS general substrate transporter like domains"/>
    <property type="match status" value="1"/>
</dbReference>
<keyword evidence="8" id="KW-0406">Ion transport</keyword>
<keyword evidence="5" id="KW-1003">Cell membrane</keyword>
<evidence type="ECO:0000256" key="24">
    <source>
        <dbReference type="ARBA" id="ARBA00042363"/>
    </source>
</evidence>
<feature type="transmembrane region" description="Helical" evidence="26">
    <location>
        <begin position="337"/>
        <end position="355"/>
    </location>
</feature>
<dbReference type="GeneTree" id="ENSGT00940000154922"/>
<evidence type="ECO:0000256" key="6">
    <source>
        <dbReference type="ARBA" id="ARBA00022692"/>
    </source>
</evidence>
<feature type="transmembrane region" description="Helical" evidence="26">
    <location>
        <begin position="222"/>
        <end position="244"/>
    </location>
</feature>
<evidence type="ECO:0000313" key="30">
    <source>
        <dbReference type="RefSeq" id="XP_020832548.1"/>
    </source>
</evidence>
<evidence type="ECO:0000256" key="25">
    <source>
        <dbReference type="ARBA" id="ARBA00051037"/>
    </source>
</evidence>
<comment type="catalytic activity">
    <reaction evidence="21">
        <text>2-oxoglutarate(in) = 2-oxoglutarate(out)</text>
        <dbReference type="Rhea" id="RHEA:76231"/>
        <dbReference type="ChEBI" id="CHEBI:16810"/>
    </reaction>
</comment>
<evidence type="ECO:0000256" key="2">
    <source>
        <dbReference type="ARBA" id="ARBA00004554"/>
    </source>
</evidence>
<feature type="transmembrane region" description="Helical" evidence="26">
    <location>
        <begin position="190"/>
        <end position="210"/>
    </location>
</feature>
<protein>
    <recommendedName>
        <fullName evidence="23">Solute carrier family 22 member 7</fullName>
    </recommendedName>
    <alternativeName>
        <fullName evidence="24">Organic anion transporter 2</fullName>
    </alternativeName>
</protein>
<comment type="catalytic activity">
    <reaction evidence="11">
        <text>glutarate(in) = glutarate(out)</text>
        <dbReference type="Rhea" id="RHEA:76251"/>
        <dbReference type="ChEBI" id="CHEBI:30921"/>
    </reaction>
</comment>
<comment type="catalytic activity">
    <reaction evidence="12">
        <text>2'-deoxyguanosine(in) = 2'-deoxyguanosine(out)</text>
        <dbReference type="Rhea" id="RHEA:76215"/>
        <dbReference type="ChEBI" id="CHEBI:17172"/>
    </reaction>
</comment>
<feature type="transmembrane region" description="Helical" evidence="26">
    <location>
        <begin position="137"/>
        <end position="157"/>
    </location>
</feature>
<dbReference type="RefSeq" id="XP_020832547.1">
    <property type="nucleotide sequence ID" value="XM_020976888.1"/>
</dbReference>
<dbReference type="InterPro" id="IPR036259">
    <property type="entry name" value="MFS_trans_sf"/>
</dbReference>
<feature type="transmembrane region" description="Helical" evidence="26">
    <location>
        <begin position="21"/>
        <end position="44"/>
    </location>
</feature>
<evidence type="ECO:0000313" key="29">
    <source>
        <dbReference type="RefSeq" id="XP_020832547.1"/>
    </source>
</evidence>
<dbReference type="KEGG" id="pcw:110201314"/>
<dbReference type="InterPro" id="IPR020846">
    <property type="entry name" value="MFS_dom"/>
</dbReference>
<dbReference type="GO" id="GO:0006811">
    <property type="term" value="P:monoatomic ion transport"/>
    <property type="evidence" value="ECO:0007669"/>
    <property type="project" value="UniProtKB-KW"/>
</dbReference>
<keyword evidence="6 26" id="KW-0812">Transmembrane</keyword>
<dbReference type="GeneID" id="110201314"/>
<dbReference type="SUPFAM" id="SSF103473">
    <property type="entry name" value="MFS general substrate transporter"/>
    <property type="match status" value="1"/>
</dbReference>
<evidence type="ECO:0000256" key="21">
    <source>
        <dbReference type="ARBA" id="ARBA00036724"/>
    </source>
</evidence>
<evidence type="ECO:0000256" key="12">
    <source>
        <dbReference type="ARBA" id="ARBA00035870"/>
    </source>
</evidence>
<evidence type="ECO:0000256" key="3">
    <source>
        <dbReference type="ARBA" id="ARBA00009203"/>
    </source>
</evidence>
<dbReference type="PROSITE" id="PS50850">
    <property type="entry name" value="MFS"/>
    <property type="match status" value="1"/>
</dbReference>
<evidence type="ECO:0000256" key="18">
    <source>
        <dbReference type="ARBA" id="ARBA00036308"/>
    </source>
</evidence>
<keyword evidence="28" id="KW-1185">Reference proteome</keyword>
<dbReference type="GO" id="GO:0015132">
    <property type="term" value="F:prostaglandin transmembrane transporter activity"/>
    <property type="evidence" value="ECO:0007669"/>
    <property type="project" value="Ensembl"/>
</dbReference>
<dbReference type="InterPro" id="IPR005828">
    <property type="entry name" value="MFS_sugar_transport-like"/>
</dbReference>
<dbReference type="OMA" id="AWMVIFF"/>
<comment type="similarity">
    <text evidence="3">Belongs to the major facilitator (TC 2.A.1) superfamily. Organic cation transporter (TC 2.A.1.19) family.</text>
</comment>
<dbReference type="RefSeq" id="XP_020832548.1">
    <property type="nucleotide sequence ID" value="XM_020976889.1"/>
</dbReference>
<comment type="catalytic activity">
    <reaction evidence="10">
        <text>guanosine(in) = guanosine(out)</text>
        <dbReference type="Rhea" id="RHEA:75371"/>
        <dbReference type="ChEBI" id="CHEBI:16750"/>
    </reaction>
</comment>
<dbReference type="GO" id="GO:0016324">
    <property type="term" value="C:apical plasma membrane"/>
    <property type="evidence" value="ECO:0007669"/>
    <property type="project" value="UniProtKB-SubCell"/>
</dbReference>
<feature type="transmembrane region" description="Helical" evidence="26">
    <location>
        <begin position="367"/>
        <end position="388"/>
    </location>
</feature>
<dbReference type="Pfam" id="PF00083">
    <property type="entry name" value="Sugar_tr"/>
    <property type="match status" value="1"/>
</dbReference>
<evidence type="ECO:0000256" key="14">
    <source>
        <dbReference type="ARBA" id="ARBA00035994"/>
    </source>
</evidence>
<reference evidence="29 30" key="1">
    <citation type="submission" date="2025-04" db="UniProtKB">
        <authorList>
            <consortium name="RefSeq"/>
        </authorList>
    </citation>
    <scope>IDENTIFICATION</scope>
    <source>
        <tissue evidence="29 30">Spleen</tissue>
    </source>
</reference>
<evidence type="ECO:0000313" key="28">
    <source>
        <dbReference type="Proteomes" id="UP000515140"/>
    </source>
</evidence>
<keyword evidence="7 26" id="KW-1133">Transmembrane helix</keyword>
<comment type="catalytic activity">
    <reaction evidence="25">
        <text>orotate(out) + L-glutamate(in) = orotate(in) + L-glutamate(out)</text>
        <dbReference type="Rhea" id="RHEA:72043"/>
        <dbReference type="ChEBI" id="CHEBI:29985"/>
        <dbReference type="ChEBI" id="CHEBI:30839"/>
    </reaction>
</comment>
<gene>
    <name evidence="29 30" type="primary">SLC22A7</name>
</gene>
<name>A0A6P5JE31_PHACI</name>
<sequence>MGFEEILKEVGGFGHFQIRNVMLLALPRILLPLNFLLSIFMAAVPTHRCTLPAQDPLNNLTQETAWLEAYLPRELDGSLSSCYRYLYPLSLSNTSWGEGQDQLVPCPEGWEYDQSQFYSTIATQWDLVCERKGLNRAVSTFFFAGVLVGAVIFGYLADRFGRRPLLLVAYVSTLALGLVSAIAVSYIMFVIAHCLTGVALAGFTIIVLPLELEWLDVEHRTVAGVLSSTFWSVGVMLLALVGYLIRDWRWLLLAVTLPCALGILSVWWVPESARWLMTQGRIKEAQRYLLQCAAFNGRPQAREKLSIEALSLMAEKEKTVRRPSYLDLFRTPRLRHISLCCMVVWFGVNFSYYGLSLDLSGLGLDLYQTQLLFGAVEVPSKMIVYLSVRYTGRRFTQVGTLLGTALCVGTNLLLPSESVTWRLVLGVAGKGFSEAAFTTAFLFTSELYPTVLRQTGLGLTSLVGRLGGSLAPLAMLLEGTWPPLPKITYGGTALLASATALLLPETRNAELPETIQDVEKKRTLSDLQEEGIPMKALQD</sequence>
<evidence type="ECO:0000256" key="20">
    <source>
        <dbReference type="ARBA" id="ARBA00036413"/>
    </source>
</evidence>
<organism evidence="28 29">
    <name type="scientific">Phascolarctos cinereus</name>
    <name type="common">Koala</name>
    <dbReference type="NCBI Taxonomy" id="38626"/>
    <lineage>
        <taxon>Eukaryota</taxon>
        <taxon>Metazoa</taxon>
        <taxon>Chordata</taxon>
        <taxon>Craniata</taxon>
        <taxon>Vertebrata</taxon>
        <taxon>Euteleostomi</taxon>
        <taxon>Mammalia</taxon>
        <taxon>Metatheria</taxon>
        <taxon>Diprotodontia</taxon>
        <taxon>Phascolarctidae</taxon>
        <taxon>Phascolarctos</taxon>
    </lineage>
</organism>
<evidence type="ECO:0000256" key="17">
    <source>
        <dbReference type="ARBA" id="ARBA00036284"/>
    </source>
</evidence>
<comment type="catalytic activity">
    <reaction evidence="18">
        <text>3',5'-cyclic GMP(in) = 3',5'-cyclic GMP(out)</text>
        <dbReference type="Rhea" id="RHEA:76207"/>
        <dbReference type="ChEBI" id="CHEBI:57746"/>
    </reaction>
</comment>
<dbReference type="Proteomes" id="UP000515140">
    <property type="component" value="Unplaced"/>
</dbReference>
<comment type="catalytic activity">
    <reaction evidence="17">
        <text>GTP(in) = GTP(out)</text>
        <dbReference type="Rhea" id="RHEA:75787"/>
        <dbReference type="ChEBI" id="CHEBI:37565"/>
    </reaction>
</comment>
<evidence type="ECO:0000256" key="26">
    <source>
        <dbReference type="SAM" id="Phobius"/>
    </source>
</evidence>
<evidence type="ECO:0000256" key="9">
    <source>
        <dbReference type="ARBA" id="ARBA00023136"/>
    </source>
</evidence>
<feature type="transmembrane region" description="Helical" evidence="26">
    <location>
        <begin position="164"/>
        <end position="184"/>
    </location>
</feature>
<evidence type="ECO:0000256" key="15">
    <source>
        <dbReference type="ARBA" id="ARBA00036196"/>
    </source>
</evidence>
<evidence type="ECO:0000256" key="23">
    <source>
        <dbReference type="ARBA" id="ARBA00039896"/>
    </source>
</evidence>
<comment type="catalytic activity">
    <reaction evidence="13">
        <text>creatinine(in) = creatinine(out)</text>
        <dbReference type="Rhea" id="RHEA:74539"/>
        <dbReference type="ChEBI" id="CHEBI:16737"/>
    </reaction>
</comment>
<keyword evidence="9 26" id="KW-0472">Membrane</keyword>
<comment type="catalytic activity">
    <reaction evidence="16">
        <text>estrone 3-sulfate(out) = estrone 3-sulfate(in)</text>
        <dbReference type="Rhea" id="RHEA:71835"/>
        <dbReference type="ChEBI" id="CHEBI:60050"/>
    </reaction>
</comment>
<evidence type="ECO:0000256" key="7">
    <source>
        <dbReference type="ARBA" id="ARBA00022989"/>
    </source>
</evidence>
<evidence type="ECO:0000256" key="1">
    <source>
        <dbReference type="ARBA" id="ARBA00004424"/>
    </source>
</evidence>
<comment type="catalytic activity">
    <reaction evidence="20">
        <text>GMP(in) = GMP(out)</text>
        <dbReference type="Rhea" id="RHEA:76211"/>
        <dbReference type="ChEBI" id="CHEBI:58115"/>
    </reaction>
</comment>
<evidence type="ECO:0000256" key="8">
    <source>
        <dbReference type="ARBA" id="ARBA00023065"/>
    </source>
</evidence>
<proteinExistence type="inferred from homology"/>
<feature type="domain" description="Major facilitator superfamily (MFS) profile" evidence="27">
    <location>
        <begin position="85"/>
        <end position="508"/>
    </location>
</feature>
<evidence type="ECO:0000256" key="19">
    <source>
        <dbReference type="ARBA" id="ARBA00036345"/>
    </source>
</evidence>
<keyword evidence="4" id="KW-0813">Transport</keyword>
<comment type="catalytic activity">
    <reaction evidence="15">
        <text>3',5'-cyclic AMP(in) = 3',5'-cyclic AMP(out)</text>
        <dbReference type="Rhea" id="RHEA:76223"/>
        <dbReference type="ChEBI" id="CHEBI:58165"/>
    </reaction>
</comment>
<comment type="catalytic activity">
    <reaction evidence="14">
        <text>GDP(in) = GDP(out)</text>
        <dbReference type="Rhea" id="RHEA:76219"/>
        <dbReference type="ChEBI" id="CHEBI:58189"/>
    </reaction>
</comment>
<evidence type="ECO:0000256" key="13">
    <source>
        <dbReference type="ARBA" id="ARBA00035924"/>
    </source>
</evidence>
<dbReference type="FunFam" id="1.20.1250.20:FF:000170">
    <property type="entry name" value="Solute carrier family 22 member 7"/>
    <property type="match status" value="1"/>
</dbReference>
<evidence type="ECO:0000259" key="27">
    <source>
        <dbReference type="PROSITE" id="PS50850"/>
    </source>
</evidence>
<evidence type="ECO:0000256" key="5">
    <source>
        <dbReference type="ARBA" id="ARBA00022475"/>
    </source>
</evidence>
<evidence type="ECO:0000256" key="10">
    <source>
        <dbReference type="ARBA" id="ARBA00035784"/>
    </source>
</evidence>
<dbReference type="GO" id="GO:0016323">
    <property type="term" value="C:basolateral plasma membrane"/>
    <property type="evidence" value="ECO:0007669"/>
    <property type="project" value="UniProtKB-SubCell"/>
</dbReference>
<dbReference type="CTD" id="10864"/>
<dbReference type="GO" id="GO:0015139">
    <property type="term" value="F:alpha-ketoglutarate transmembrane transporter activity"/>
    <property type="evidence" value="ECO:0007669"/>
    <property type="project" value="Ensembl"/>
</dbReference>
<accession>A0A6P5JE31</accession>
<dbReference type="AlphaFoldDB" id="A0A6P5JE31"/>
<comment type="catalytic activity">
    <reaction evidence="19">
        <text>prostaglandin E2(out) = prostaglandin E2(in)</text>
        <dbReference type="Rhea" id="RHEA:50984"/>
        <dbReference type="ChEBI" id="CHEBI:606564"/>
    </reaction>
</comment>
<dbReference type="PANTHER" id="PTHR24064">
    <property type="entry name" value="SOLUTE CARRIER FAMILY 22 MEMBER"/>
    <property type="match status" value="1"/>
</dbReference>
<evidence type="ECO:0000256" key="22">
    <source>
        <dbReference type="ARBA" id="ARBA00036870"/>
    </source>
</evidence>
<evidence type="ECO:0000256" key="11">
    <source>
        <dbReference type="ARBA" id="ARBA00035836"/>
    </source>
</evidence>
<evidence type="ECO:0000256" key="4">
    <source>
        <dbReference type="ARBA" id="ARBA00022448"/>
    </source>
</evidence>
<feature type="transmembrane region" description="Helical" evidence="26">
    <location>
        <begin position="250"/>
        <end position="269"/>
    </location>
</feature>